<accession>A0A1Z3M1T7</accession>
<dbReference type="SUPFAM" id="SSF56349">
    <property type="entry name" value="DNA breaking-rejoining enzymes"/>
    <property type="match status" value="1"/>
</dbReference>
<dbReference type="Proteomes" id="UP000197024">
    <property type="component" value="Chromosome"/>
</dbReference>
<reference evidence="1 2" key="1">
    <citation type="submission" date="2017-06" db="EMBL/GenBank/DDBJ databases">
        <title>Biodegradation of gentamicin by bacterial consortia AMQD4 in synthetic medium and raw gentamicin sewage.</title>
        <authorList>
            <person name="Chang H."/>
            <person name="Feng Y."/>
            <person name="Li Z."/>
            <person name="Xue J."/>
            <person name="Cheng D."/>
        </authorList>
    </citation>
    <scope>NUCLEOTIDE SEQUENCE [LARGE SCALE GENOMIC DNA]</scope>
    <source>
        <strain evidence="1 2">BZC3</strain>
    </source>
</reference>
<name>A0A1Z3M1T7_BREDI</name>
<protein>
    <recommendedName>
        <fullName evidence="3">Integrase</fullName>
    </recommendedName>
</protein>
<sequence>MVRFHQIRLLIITGFRIGELALLPSSTLVTRSDALPHPRIYGAPEPATALVHFAEKQRRQGTRQDLVEEIHHVPSLLAPAVRDSVATVLRATSTQRAMLKRQIDEQRLFVGLADEDLVPWTDAYGRMSGMMQVSQEPVPDALKERYRAGYDVRALAAIREHQDDHVMKVGPNKQVREYFLRAERALGRPLLRRADGSVFSFAPRERNDDRGVYVLARDMETYAKLHLRTKLPDERIARSGDRELGSQDFLFLFAGRALAEDKHDAVIDIERYFSVQRADVADLERQLGGKNPGVIFEKYGGTQEARSYSVNPHSLRHYQTTELFKLGVADTIITKRFNRKTTAQSYVYDHRSVSERLEEMEPAQAKLADEVLGPQARQALDLIRGRKIQGPIVKRFLEIQKTHDDKEAFEYLNAEANALHITPYGFCLNSFAASPCLKHLECFNACSHLVRTDSPVEQANLDEMKGRYELHIRKIRASPSEAPGYTAQLGHAEARLAGIEMALAQKPGAVVFPDGKNRYLAPQ</sequence>
<dbReference type="InterPro" id="IPR011010">
    <property type="entry name" value="DNA_brk_join_enz"/>
</dbReference>
<dbReference type="AlphaFoldDB" id="A0A1Z3M1T7"/>
<organism evidence="1 2">
    <name type="scientific">Brevundimonas diminuta</name>
    <name type="common">Pseudomonas diminuta</name>
    <dbReference type="NCBI Taxonomy" id="293"/>
    <lineage>
        <taxon>Bacteria</taxon>
        <taxon>Pseudomonadati</taxon>
        <taxon>Pseudomonadota</taxon>
        <taxon>Alphaproteobacteria</taxon>
        <taxon>Caulobacterales</taxon>
        <taxon>Caulobacteraceae</taxon>
        <taxon>Brevundimonas</taxon>
    </lineage>
</organism>
<evidence type="ECO:0008006" key="3">
    <source>
        <dbReference type="Google" id="ProtNLM"/>
    </source>
</evidence>
<proteinExistence type="predicted"/>
<gene>
    <name evidence="1" type="ORF">CD943_16320</name>
</gene>
<evidence type="ECO:0000313" key="2">
    <source>
        <dbReference type="Proteomes" id="UP000197024"/>
    </source>
</evidence>
<dbReference type="EMBL" id="CP021995">
    <property type="protein sequence ID" value="ASD28325.1"/>
    <property type="molecule type" value="Genomic_DNA"/>
</dbReference>
<dbReference type="GO" id="GO:0003677">
    <property type="term" value="F:DNA binding"/>
    <property type="evidence" value="ECO:0007669"/>
    <property type="project" value="InterPro"/>
</dbReference>
<evidence type="ECO:0000313" key="1">
    <source>
        <dbReference type="EMBL" id="ASD28325.1"/>
    </source>
</evidence>
<reference evidence="1 2" key="2">
    <citation type="submission" date="2017-06" db="EMBL/GenBank/DDBJ databases">
        <authorList>
            <person name="Kim H.J."/>
            <person name="Triplett B.A."/>
        </authorList>
    </citation>
    <scope>NUCLEOTIDE SEQUENCE [LARGE SCALE GENOMIC DNA]</scope>
    <source>
        <strain evidence="1 2">BZC3</strain>
    </source>
</reference>